<accession>A0ABN1NAX1</accession>
<dbReference type="InterPro" id="IPR012349">
    <property type="entry name" value="Split_barrel_FMN-bd"/>
</dbReference>
<protein>
    <submittedName>
        <fullName evidence="4">Flavin reductase family protein</fullName>
    </submittedName>
</protein>
<gene>
    <name evidence="4" type="ORF">GCM10009559_66120</name>
</gene>
<dbReference type="InterPro" id="IPR002563">
    <property type="entry name" value="Flavin_Rdtase-like_dom"/>
</dbReference>
<dbReference type="SMART" id="SM00903">
    <property type="entry name" value="Flavin_Reduct"/>
    <property type="match status" value="1"/>
</dbReference>
<proteinExistence type="inferred from homology"/>
<sequence>MLTPCTDPRQIRDTFSGFPSGLAALAAVVDDVPTVLVASSFTVGVSQDPPLVLFAVQRSSTTWPVLATAPAIGVSVLGAVHAGTARRLAGPDKSRRFDGVPTRVEPSGAVFLDGAPVLLECSTEHVYPAGDHEIVVLRVHGWETDFTQDALVWHRSRLTPLAQAS</sequence>
<feature type="domain" description="Flavin reductase like" evidence="3">
    <location>
        <begin position="15"/>
        <end position="160"/>
    </location>
</feature>
<evidence type="ECO:0000256" key="1">
    <source>
        <dbReference type="ARBA" id="ARBA00008898"/>
    </source>
</evidence>
<dbReference type="SUPFAM" id="SSF50475">
    <property type="entry name" value="FMN-binding split barrel"/>
    <property type="match status" value="1"/>
</dbReference>
<dbReference type="Proteomes" id="UP001499967">
    <property type="component" value="Unassembled WGS sequence"/>
</dbReference>
<organism evidence="4 5">
    <name type="scientific">Pseudonocardia zijingensis</name>
    <dbReference type="NCBI Taxonomy" id="153376"/>
    <lineage>
        <taxon>Bacteria</taxon>
        <taxon>Bacillati</taxon>
        <taxon>Actinomycetota</taxon>
        <taxon>Actinomycetes</taxon>
        <taxon>Pseudonocardiales</taxon>
        <taxon>Pseudonocardiaceae</taxon>
        <taxon>Pseudonocardia</taxon>
    </lineage>
</organism>
<evidence type="ECO:0000256" key="2">
    <source>
        <dbReference type="ARBA" id="ARBA00023002"/>
    </source>
</evidence>
<dbReference type="Pfam" id="PF01613">
    <property type="entry name" value="Flavin_Reduct"/>
    <property type="match status" value="1"/>
</dbReference>
<dbReference type="Gene3D" id="2.30.110.10">
    <property type="entry name" value="Electron Transport, Fmn-binding Protein, Chain A"/>
    <property type="match status" value="1"/>
</dbReference>
<evidence type="ECO:0000313" key="4">
    <source>
        <dbReference type="EMBL" id="GAA0900320.1"/>
    </source>
</evidence>
<dbReference type="EMBL" id="BAAAHP010000219">
    <property type="protein sequence ID" value="GAA0900320.1"/>
    <property type="molecule type" value="Genomic_DNA"/>
</dbReference>
<keyword evidence="2" id="KW-0560">Oxidoreductase</keyword>
<comment type="similarity">
    <text evidence="1">Belongs to the non-flavoprotein flavin reductase family.</text>
</comment>
<comment type="caution">
    <text evidence="4">The sequence shown here is derived from an EMBL/GenBank/DDBJ whole genome shotgun (WGS) entry which is preliminary data.</text>
</comment>
<dbReference type="PANTHER" id="PTHR30466">
    <property type="entry name" value="FLAVIN REDUCTASE"/>
    <property type="match status" value="1"/>
</dbReference>
<name>A0ABN1NAX1_9PSEU</name>
<evidence type="ECO:0000259" key="3">
    <source>
        <dbReference type="SMART" id="SM00903"/>
    </source>
</evidence>
<evidence type="ECO:0000313" key="5">
    <source>
        <dbReference type="Proteomes" id="UP001499967"/>
    </source>
</evidence>
<dbReference type="RefSeq" id="WP_343945651.1">
    <property type="nucleotide sequence ID" value="NZ_BAAAHP010000219.1"/>
</dbReference>
<dbReference type="PANTHER" id="PTHR30466:SF11">
    <property type="entry name" value="FLAVIN-DEPENDENT MONOOXYGENASE, REDUCTASE SUBUNIT HSAB"/>
    <property type="match status" value="1"/>
</dbReference>
<reference evidence="4 5" key="1">
    <citation type="journal article" date="2019" name="Int. J. Syst. Evol. Microbiol.">
        <title>The Global Catalogue of Microorganisms (GCM) 10K type strain sequencing project: providing services to taxonomists for standard genome sequencing and annotation.</title>
        <authorList>
            <consortium name="The Broad Institute Genomics Platform"/>
            <consortium name="The Broad Institute Genome Sequencing Center for Infectious Disease"/>
            <person name="Wu L."/>
            <person name="Ma J."/>
        </authorList>
    </citation>
    <scope>NUCLEOTIDE SEQUENCE [LARGE SCALE GENOMIC DNA]</scope>
    <source>
        <strain evidence="4 5">JCM 11117</strain>
    </source>
</reference>
<keyword evidence="5" id="KW-1185">Reference proteome</keyword>
<dbReference type="InterPro" id="IPR050268">
    <property type="entry name" value="NADH-dep_flavin_reductase"/>
</dbReference>